<dbReference type="SUPFAM" id="SSF52047">
    <property type="entry name" value="RNI-like"/>
    <property type="match status" value="1"/>
</dbReference>
<dbReference type="Proteomes" id="UP000703661">
    <property type="component" value="Unassembled WGS sequence"/>
</dbReference>
<organism evidence="2 3">
    <name type="scientific">Entomortierella chlamydospora</name>
    <dbReference type="NCBI Taxonomy" id="101097"/>
    <lineage>
        <taxon>Eukaryota</taxon>
        <taxon>Fungi</taxon>
        <taxon>Fungi incertae sedis</taxon>
        <taxon>Mucoromycota</taxon>
        <taxon>Mortierellomycotina</taxon>
        <taxon>Mortierellomycetes</taxon>
        <taxon>Mortierellales</taxon>
        <taxon>Mortierellaceae</taxon>
        <taxon>Entomortierella</taxon>
    </lineage>
</organism>
<accession>A0A9P6MRZ5</accession>
<sequence length="477" mass="54056">MTKHKPGLDDFVLDFFKAHPTLQDISFEFETITPALIATLDKRHLPSLKSFGLFGDDRIMDDASVQQLIHACAWLETLEIEIRREEDRREKQNADLYQERKTIMESMPTTRLRNLSIDLHCPFQEAVTLVPLLRKSPLLQELCIRSSPGNNTSVSIAAALREEGCCPELKTLTIEQEGIPDNELAELVNACTNSLCLSKSYESPLTRATFDKVHRDLKSLTVISKACGPLTACSLTQDCAQSLVVLDIGQYKFIYLGNFITLVSNLLGLQKLFVGNIYFVSLAQGGKNSLVNALETPWVCRDLKCLDFHLFWSNAKESFSDDDSGSEGDGLRRYTTAKSTGGSDTDDMTDLADFRSRCLDCFWDRVAELGNLRYLSYKSKEFPLLPRPRNSVFYLDRLRSLKKIQTLHIDFDILGVKEAAWILLYWPDLSRITGLEREHAEMCPCRSRSSTWICTRPLEEGEGMTVLKTGRPWIILD</sequence>
<proteinExistence type="predicted"/>
<evidence type="ECO:0000313" key="2">
    <source>
        <dbReference type="EMBL" id="KAG0011349.1"/>
    </source>
</evidence>
<gene>
    <name evidence="2" type="ORF">BGZ80_000755</name>
</gene>
<reference evidence="2" key="1">
    <citation type="journal article" date="2020" name="Fungal Divers.">
        <title>Resolving the Mortierellaceae phylogeny through synthesis of multi-gene phylogenetics and phylogenomics.</title>
        <authorList>
            <person name="Vandepol N."/>
            <person name="Liber J."/>
            <person name="Desiro A."/>
            <person name="Na H."/>
            <person name="Kennedy M."/>
            <person name="Barry K."/>
            <person name="Grigoriev I.V."/>
            <person name="Miller A.N."/>
            <person name="O'Donnell K."/>
            <person name="Stajich J.E."/>
            <person name="Bonito G."/>
        </authorList>
    </citation>
    <scope>NUCLEOTIDE SEQUENCE</scope>
    <source>
        <strain evidence="2">NRRL 2769</strain>
    </source>
</reference>
<dbReference type="AlphaFoldDB" id="A0A9P6MRZ5"/>
<dbReference type="EMBL" id="JAAAID010001164">
    <property type="protein sequence ID" value="KAG0011349.1"/>
    <property type="molecule type" value="Genomic_DNA"/>
</dbReference>
<name>A0A9P6MRZ5_9FUNG</name>
<evidence type="ECO:0000256" key="1">
    <source>
        <dbReference type="SAM" id="MobiDB-lite"/>
    </source>
</evidence>
<comment type="caution">
    <text evidence="2">The sequence shown here is derived from an EMBL/GenBank/DDBJ whole genome shotgun (WGS) entry which is preliminary data.</text>
</comment>
<feature type="region of interest" description="Disordered" evidence="1">
    <location>
        <begin position="318"/>
        <end position="345"/>
    </location>
</feature>
<protein>
    <submittedName>
        <fullName evidence="2">Uncharacterized protein</fullName>
    </submittedName>
</protein>
<evidence type="ECO:0000313" key="3">
    <source>
        <dbReference type="Proteomes" id="UP000703661"/>
    </source>
</evidence>
<dbReference type="Gene3D" id="3.80.10.10">
    <property type="entry name" value="Ribonuclease Inhibitor"/>
    <property type="match status" value="1"/>
</dbReference>
<keyword evidence="3" id="KW-1185">Reference proteome</keyword>
<dbReference type="InterPro" id="IPR032675">
    <property type="entry name" value="LRR_dom_sf"/>
</dbReference>